<protein>
    <recommendedName>
        <fullName evidence="5">Serine/threonine-protein phosphatase 2A activator</fullName>
        <ecNumber evidence="5">5.2.1.8</ecNumber>
    </recommendedName>
    <alternativeName>
        <fullName evidence="5">Phosphotyrosyl phosphatase activator</fullName>
    </alternativeName>
</protein>
<dbReference type="InterPro" id="IPR004327">
    <property type="entry name" value="Phstyr_phstse_ac"/>
</dbReference>
<dbReference type="GO" id="GO:0005737">
    <property type="term" value="C:cytoplasm"/>
    <property type="evidence" value="ECO:0007669"/>
    <property type="project" value="UniProtKB-SubCell"/>
</dbReference>
<accession>A0A9P7SWN1</accession>
<dbReference type="PANTHER" id="PTHR10012">
    <property type="entry name" value="SERINE/THREONINE-PROTEIN PHOSPHATASE 2A REGULATORY SUBUNIT B"/>
    <property type="match status" value="1"/>
</dbReference>
<dbReference type="AlphaFoldDB" id="A0A9P7SWN1"/>
<comment type="subcellular location">
    <subcellularLocation>
        <location evidence="5">Cytoplasm</location>
    </subcellularLocation>
    <subcellularLocation>
        <location evidence="1">Nucleus</location>
    </subcellularLocation>
</comment>
<comment type="catalytic activity">
    <reaction evidence="5">
        <text>[protein]-peptidylproline (omega=180) = [protein]-peptidylproline (omega=0)</text>
        <dbReference type="Rhea" id="RHEA:16237"/>
        <dbReference type="Rhea" id="RHEA-COMP:10747"/>
        <dbReference type="Rhea" id="RHEA-COMP:10748"/>
        <dbReference type="ChEBI" id="CHEBI:83833"/>
        <dbReference type="ChEBI" id="CHEBI:83834"/>
        <dbReference type="EC" id="5.2.1.8"/>
    </reaction>
</comment>
<dbReference type="PANTHER" id="PTHR10012:SF3">
    <property type="entry name" value="SERINE_THREONINE-PROTEIN PHOSPHATASE 2A ACTIVATOR 1"/>
    <property type="match status" value="1"/>
</dbReference>
<keyword evidence="3" id="KW-0539">Nucleus</keyword>
<keyword evidence="5" id="KW-0413">Isomerase</keyword>
<dbReference type="GO" id="GO:0000159">
    <property type="term" value="C:protein phosphatase type 2A complex"/>
    <property type="evidence" value="ECO:0007669"/>
    <property type="project" value="TreeGrafter"/>
</dbReference>
<proteinExistence type="inferred from homology"/>
<dbReference type="GO" id="GO:0003755">
    <property type="term" value="F:peptidyl-prolyl cis-trans isomerase activity"/>
    <property type="evidence" value="ECO:0007669"/>
    <property type="project" value="UniProtKB-KW"/>
</dbReference>
<gene>
    <name evidence="6" type="ORF">E4U43_000545</name>
</gene>
<feature type="non-terminal residue" evidence="6">
    <location>
        <position position="220"/>
    </location>
</feature>
<evidence type="ECO:0000313" key="7">
    <source>
        <dbReference type="Proteomes" id="UP000748025"/>
    </source>
</evidence>
<comment type="similarity">
    <text evidence="2 5">Belongs to the PTPA-type PPIase family.</text>
</comment>
<organism evidence="6 7">
    <name type="scientific">Claviceps pusilla</name>
    <dbReference type="NCBI Taxonomy" id="123648"/>
    <lineage>
        <taxon>Eukaryota</taxon>
        <taxon>Fungi</taxon>
        <taxon>Dikarya</taxon>
        <taxon>Ascomycota</taxon>
        <taxon>Pezizomycotina</taxon>
        <taxon>Sordariomycetes</taxon>
        <taxon>Hypocreomycetidae</taxon>
        <taxon>Hypocreales</taxon>
        <taxon>Clavicipitaceae</taxon>
        <taxon>Claviceps</taxon>
    </lineage>
</organism>
<dbReference type="GO" id="GO:0007052">
    <property type="term" value="P:mitotic spindle organization"/>
    <property type="evidence" value="ECO:0007669"/>
    <property type="project" value="TreeGrafter"/>
</dbReference>
<evidence type="ECO:0000256" key="3">
    <source>
        <dbReference type="ARBA" id="ARBA00023242"/>
    </source>
</evidence>
<dbReference type="GO" id="GO:0005634">
    <property type="term" value="C:nucleus"/>
    <property type="evidence" value="ECO:0007669"/>
    <property type="project" value="UniProtKB-SubCell"/>
</dbReference>
<dbReference type="EMBL" id="SRPW01001161">
    <property type="protein sequence ID" value="KAG6005740.1"/>
    <property type="molecule type" value="Genomic_DNA"/>
</dbReference>
<keyword evidence="5" id="KW-0697">Rotamase</keyword>
<dbReference type="EC" id="5.2.1.8" evidence="5"/>
<reference evidence="6" key="1">
    <citation type="journal article" date="2020" name="bioRxiv">
        <title>Whole genome comparisons of ergot fungi reveals the divergence and evolution of species within the genus Claviceps are the result of varying mechanisms driving genome evolution and host range expansion.</title>
        <authorList>
            <person name="Wyka S.A."/>
            <person name="Mondo S.J."/>
            <person name="Liu M."/>
            <person name="Dettman J."/>
            <person name="Nalam V."/>
            <person name="Broders K.D."/>
        </authorList>
    </citation>
    <scope>NUCLEOTIDE SEQUENCE</scope>
    <source>
        <strain evidence="6">CCC 602</strain>
    </source>
</reference>
<dbReference type="InterPro" id="IPR037218">
    <property type="entry name" value="PTPA_sf"/>
</dbReference>
<name>A0A9P7SWN1_9HYPO</name>
<dbReference type="Proteomes" id="UP000748025">
    <property type="component" value="Unassembled WGS sequence"/>
</dbReference>
<evidence type="ECO:0000256" key="5">
    <source>
        <dbReference type="RuleBase" id="RU361210"/>
    </source>
</evidence>
<dbReference type="SUPFAM" id="SSF140984">
    <property type="entry name" value="PTPA-like"/>
    <property type="match status" value="1"/>
</dbReference>
<keyword evidence="5" id="KW-0963">Cytoplasm</keyword>
<dbReference type="Pfam" id="PF03095">
    <property type="entry name" value="PTPA"/>
    <property type="match status" value="1"/>
</dbReference>
<evidence type="ECO:0000256" key="2">
    <source>
        <dbReference type="ARBA" id="ARBA00011019"/>
    </source>
</evidence>
<sequence>MTSKPPNSSTRPLPTLQQIPKSHLHAHIFATPSKRIQEGHHVQQFLTTRAYADICTFILQLNHALCPRTQANSSLPPVQFPLVAGSSSATPSIQALQRLLSEIASLVEQAPPDSGPRRFGNISFRKWHALLRDNLDAILLREAVLRDALSATGSDGVTAKDEVSSYLLGAFGSPQRLDYGTGHELSFIAFLGCLWKLGVFTDGEPDGPVEREIVRHVIEP</sequence>
<evidence type="ECO:0000256" key="4">
    <source>
        <dbReference type="ARBA" id="ARBA00025287"/>
    </source>
</evidence>
<comment type="function">
    <text evidence="4">PPIases accelerate the folding of proteins. It catalyzes the cis-trans isomerization of proline imidic peptide bonds in oligopeptides. Acts as a regulatory subunit for PP2A-like phosphatases modulating their activity or substrate specificity, probably by inducing a conformational change in the catalytic subunit, a direct target of the PPIase. Can reactivate inactive phosphatase PP2A-phosphatase methylesterase complexes (PP2Ai) in presence of ATP and Mg(2+) by dissociating the inactive form from the complex.</text>
</comment>
<evidence type="ECO:0000313" key="6">
    <source>
        <dbReference type="EMBL" id="KAG6005740.1"/>
    </source>
</evidence>
<keyword evidence="7" id="KW-1185">Reference proteome</keyword>
<evidence type="ECO:0000256" key="1">
    <source>
        <dbReference type="ARBA" id="ARBA00004123"/>
    </source>
</evidence>
<comment type="caution">
    <text evidence="6">The sequence shown here is derived from an EMBL/GenBank/DDBJ whole genome shotgun (WGS) entry which is preliminary data.</text>
</comment>
<dbReference type="GO" id="GO:0008160">
    <property type="term" value="F:protein tyrosine phosphatase activator activity"/>
    <property type="evidence" value="ECO:0007669"/>
    <property type="project" value="TreeGrafter"/>
</dbReference>
<dbReference type="OrthoDB" id="16120at2759"/>